<dbReference type="PROSITE" id="PS00893">
    <property type="entry name" value="NUDIX_BOX"/>
    <property type="match status" value="1"/>
</dbReference>
<keyword evidence="6 11" id="KW-0378">Hydrolase</keyword>
<dbReference type="InterPro" id="IPR020084">
    <property type="entry name" value="NUDIX_hydrolase_CS"/>
</dbReference>
<evidence type="ECO:0000256" key="4">
    <source>
        <dbReference type="ARBA" id="ARBA00005582"/>
    </source>
</evidence>
<reference evidence="13 14" key="1">
    <citation type="journal article" date="2024" name="Ann. Entomol. Soc. Am.">
        <title>Genomic analyses of the southern and eastern yellowjacket wasps (Hymenoptera: Vespidae) reveal evolutionary signatures of social life.</title>
        <authorList>
            <person name="Catto M.A."/>
            <person name="Caine P.B."/>
            <person name="Orr S.E."/>
            <person name="Hunt B.G."/>
            <person name="Goodisman M.A.D."/>
        </authorList>
    </citation>
    <scope>NUCLEOTIDE SEQUENCE [LARGE SCALE GENOMIC DNA]</scope>
    <source>
        <strain evidence="13">233</strain>
        <tissue evidence="13">Head and thorax</tissue>
    </source>
</reference>
<name>A0ABD2BD70_VESSQ</name>
<evidence type="ECO:0000313" key="13">
    <source>
        <dbReference type="EMBL" id="KAL2730689.1"/>
    </source>
</evidence>
<evidence type="ECO:0000256" key="8">
    <source>
        <dbReference type="ARBA" id="ARBA00023242"/>
    </source>
</evidence>
<dbReference type="GO" id="GO:0005739">
    <property type="term" value="C:mitochondrion"/>
    <property type="evidence" value="ECO:0007669"/>
    <property type="project" value="UniProtKB-SubCell"/>
</dbReference>
<comment type="subcellular location">
    <subcellularLocation>
        <location evidence="3">Cytoplasm</location>
    </subcellularLocation>
    <subcellularLocation>
        <location evidence="2">Mitochondrion</location>
    </subcellularLocation>
    <subcellularLocation>
        <location evidence="1">Nucleus</location>
    </subcellularLocation>
</comment>
<accession>A0ABD2BD70</accession>
<dbReference type="FunFam" id="3.90.79.10:FF:000027">
    <property type="entry name" value="nucleoside diphosphate-linked moiety X motif 6"/>
    <property type="match status" value="1"/>
</dbReference>
<evidence type="ECO:0000256" key="11">
    <source>
        <dbReference type="RuleBase" id="RU003476"/>
    </source>
</evidence>
<dbReference type="GO" id="GO:0005634">
    <property type="term" value="C:nucleus"/>
    <property type="evidence" value="ECO:0007669"/>
    <property type="project" value="UniProtKB-SubCell"/>
</dbReference>
<dbReference type="EMBL" id="JAUDFV010000110">
    <property type="protein sequence ID" value="KAL2730689.1"/>
    <property type="molecule type" value="Genomic_DNA"/>
</dbReference>
<evidence type="ECO:0000313" key="14">
    <source>
        <dbReference type="Proteomes" id="UP001607302"/>
    </source>
</evidence>
<dbReference type="InterPro" id="IPR003293">
    <property type="entry name" value="Nudix_hydrolase6-like"/>
</dbReference>
<dbReference type="PANTHER" id="PTHR13994:SF13">
    <property type="entry name" value="FI03680P"/>
    <property type="match status" value="1"/>
</dbReference>
<dbReference type="InterPro" id="IPR000086">
    <property type="entry name" value="NUDIX_hydrolase_dom"/>
</dbReference>
<dbReference type="InterPro" id="IPR020476">
    <property type="entry name" value="Nudix_hydrolase"/>
</dbReference>
<evidence type="ECO:0000256" key="6">
    <source>
        <dbReference type="ARBA" id="ARBA00022801"/>
    </source>
</evidence>
<evidence type="ECO:0000256" key="3">
    <source>
        <dbReference type="ARBA" id="ARBA00004496"/>
    </source>
</evidence>
<comment type="function">
    <text evidence="9">May contribute to the regulation of cell proliferation.</text>
</comment>
<dbReference type="Pfam" id="PF00293">
    <property type="entry name" value="NUDIX"/>
    <property type="match status" value="1"/>
</dbReference>
<evidence type="ECO:0000256" key="2">
    <source>
        <dbReference type="ARBA" id="ARBA00004173"/>
    </source>
</evidence>
<dbReference type="CDD" id="cd04670">
    <property type="entry name" value="NUDIX_ASFGF2_Nudt6"/>
    <property type="match status" value="1"/>
</dbReference>
<evidence type="ECO:0000256" key="5">
    <source>
        <dbReference type="ARBA" id="ARBA00022490"/>
    </source>
</evidence>
<proteinExistence type="inferred from homology"/>
<keyword evidence="14" id="KW-1185">Reference proteome</keyword>
<protein>
    <recommendedName>
        <fullName evidence="10">Nucleoside diphosphate-linked moiety X motif 6</fullName>
    </recommendedName>
</protein>
<dbReference type="Gene3D" id="3.90.79.10">
    <property type="entry name" value="Nucleoside Triphosphate Pyrophosphohydrolase"/>
    <property type="match status" value="1"/>
</dbReference>
<dbReference type="SUPFAM" id="SSF55811">
    <property type="entry name" value="Nudix"/>
    <property type="match status" value="1"/>
</dbReference>
<evidence type="ECO:0000256" key="10">
    <source>
        <dbReference type="ARBA" id="ARBA00068898"/>
    </source>
</evidence>
<evidence type="ECO:0000256" key="9">
    <source>
        <dbReference type="ARBA" id="ARBA00057091"/>
    </source>
</evidence>
<dbReference type="Proteomes" id="UP001607302">
    <property type="component" value="Unassembled WGS sequence"/>
</dbReference>
<evidence type="ECO:0000256" key="1">
    <source>
        <dbReference type="ARBA" id="ARBA00004123"/>
    </source>
</evidence>
<dbReference type="PANTHER" id="PTHR13994">
    <property type="entry name" value="NUDIX HYDROLASE RELATED"/>
    <property type="match status" value="1"/>
</dbReference>
<dbReference type="Pfam" id="PF18290">
    <property type="entry name" value="Nudix_hydro"/>
    <property type="match status" value="1"/>
</dbReference>
<sequence>MYNILTLTLFRVTKSSIKRDFLWYQMIVSRYILYSYCSKCNKKYVANMSIKCFQGHNDIYNGVTVHSIEESCPIKVFSQCLQASLKTWSEQKKRTIWFHVHLSHSEWIPILVQKGFKFHHAREEYVMLYNWLNKETFCNVPPYAHTNLGVGAFVFNEKTSEILVVKEKNSIGNQFWKLPGGYVEPGENIDEAAQREVLEETGVRTIFKCFVTFRHAHNTTFNCSDMYMIAYLIPCTFDITKCQIEITECRWIKIDEYLQHPEVHETNRIFAKKMIEFLKNPIGITVEHGTHPITKKPICIYSISTNKNICECKK</sequence>
<evidence type="ECO:0000259" key="12">
    <source>
        <dbReference type="PROSITE" id="PS51462"/>
    </source>
</evidence>
<dbReference type="Gene3D" id="3.40.630.30">
    <property type="match status" value="1"/>
</dbReference>
<evidence type="ECO:0000256" key="7">
    <source>
        <dbReference type="ARBA" id="ARBA00023128"/>
    </source>
</evidence>
<keyword evidence="8" id="KW-0539">Nucleus</keyword>
<comment type="caution">
    <text evidence="13">The sequence shown here is derived from an EMBL/GenBank/DDBJ whole genome shotgun (WGS) entry which is preliminary data.</text>
</comment>
<comment type="similarity">
    <text evidence="4 11">Belongs to the Nudix hydrolase family.</text>
</comment>
<dbReference type="InterPro" id="IPR040618">
    <property type="entry name" value="Pre-Nudix"/>
</dbReference>
<dbReference type="PRINTS" id="PR01356">
    <property type="entry name" value="GFGPROTEIN"/>
</dbReference>
<organism evidence="13 14">
    <name type="scientific">Vespula squamosa</name>
    <name type="common">Southern yellow jacket</name>
    <name type="synonym">Wasp</name>
    <dbReference type="NCBI Taxonomy" id="30214"/>
    <lineage>
        <taxon>Eukaryota</taxon>
        <taxon>Metazoa</taxon>
        <taxon>Ecdysozoa</taxon>
        <taxon>Arthropoda</taxon>
        <taxon>Hexapoda</taxon>
        <taxon>Insecta</taxon>
        <taxon>Pterygota</taxon>
        <taxon>Neoptera</taxon>
        <taxon>Endopterygota</taxon>
        <taxon>Hymenoptera</taxon>
        <taxon>Apocrita</taxon>
        <taxon>Aculeata</taxon>
        <taxon>Vespoidea</taxon>
        <taxon>Vespidae</taxon>
        <taxon>Vespinae</taxon>
        <taxon>Vespula</taxon>
    </lineage>
</organism>
<dbReference type="PROSITE" id="PS51462">
    <property type="entry name" value="NUDIX"/>
    <property type="match status" value="1"/>
</dbReference>
<keyword evidence="7" id="KW-0496">Mitochondrion</keyword>
<keyword evidence="5" id="KW-0963">Cytoplasm</keyword>
<dbReference type="AlphaFoldDB" id="A0ABD2BD70"/>
<dbReference type="GO" id="GO:0016787">
    <property type="term" value="F:hydrolase activity"/>
    <property type="evidence" value="ECO:0007669"/>
    <property type="project" value="UniProtKB-KW"/>
</dbReference>
<dbReference type="InterPro" id="IPR015797">
    <property type="entry name" value="NUDIX_hydrolase-like_dom_sf"/>
</dbReference>
<dbReference type="PRINTS" id="PR00502">
    <property type="entry name" value="NUDIXFAMILY"/>
</dbReference>
<feature type="domain" description="Nudix hydrolase" evidence="12">
    <location>
        <begin position="145"/>
        <end position="276"/>
    </location>
</feature>
<gene>
    <name evidence="13" type="ORF">V1478_005102</name>
</gene>